<dbReference type="AlphaFoldDB" id="A0A8D8QRT1"/>
<feature type="transmembrane region" description="Helical" evidence="9">
    <location>
        <begin position="80"/>
        <end position="102"/>
    </location>
</feature>
<dbReference type="GO" id="GO:0007165">
    <property type="term" value="P:signal transduction"/>
    <property type="evidence" value="ECO:0007669"/>
    <property type="project" value="UniProtKB-KW"/>
</dbReference>
<dbReference type="InterPro" id="IPR004117">
    <property type="entry name" value="7tm6_olfct_rcpt"/>
</dbReference>
<dbReference type="GO" id="GO:0005549">
    <property type="term" value="F:odorant binding"/>
    <property type="evidence" value="ECO:0007669"/>
    <property type="project" value="InterPro"/>
</dbReference>
<evidence type="ECO:0000256" key="7">
    <source>
        <dbReference type="ARBA" id="ARBA00023170"/>
    </source>
</evidence>
<keyword evidence="2" id="KW-0716">Sensory transduction</keyword>
<evidence type="ECO:0000313" key="10">
    <source>
        <dbReference type="EMBL" id="CAG6636502.1"/>
    </source>
</evidence>
<evidence type="ECO:0000256" key="4">
    <source>
        <dbReference type="ARBA" id="ARBA00022725"/>
    </source>
</evidence>
<evidence type="ECO:0000256" key="5">
    <source>
        <dbReference type="ARBA" id="ARBA00022989"/>
    </source>
</evidence>
<name>A0A8D8QRT1_9HEMI</name>
<proteinExistence type="predicted"/>
<evidence type="ECO:0000256" key="8">
    <source>
        <dbReference type="ARBA" id="ARBA00023224"/>
    </source>
</evidence>
<dbReference type="Pfam" id="PF02949">
    <property type="entry name" value="7tm_6"/>
    <property type="match status" value="1"/>
</dbReference>
<keyword evidence="5 9" id="KW-1133">Transmembrane helix</keyword>
<reference evidence="10" key="1">
    <citation type="submission" date="2021-05" db="EMBL/GenBank/DDBJ databases">
        <authorList>
            <person name="Alioto T."/>
            <person name="Alioto T."/>
            <person name="Gomez Garrido J."/>
        </authorList>
    </citation>
    <scope>NUCLEOTIDE SEQUENCE</scope>
</reference>
<dbReference type="GO" id="GO:0004984">
    <property type="term" value="F:olfactory receptor activity"/>
    <property type="evidence" value="ECO:0007669"/>
    <property type="project" value="InterPro"/>
</dbReference>
<sequence length="117" mass="13930">MMSVYNAFFSTHSLTIRLKIYSETLTLVLTYFLFFVCGEVVANMNHSLARAAWFSNWRNCSNNTKRGILMFLRSCQKMDFMLIFNLFELRFSLLVSTLRLSYSFFNFMNLRIRARTK</sequence>
<dbReference type="GO" id="GO:0016020">
    <property type="term" value="C:membrane"/>
    <property type="evidence" value="ECO:0007669"/>
    <property type="project" value="UniProtKB-SubCell"/>
</dbReference>
<evidence type="ECO:0000256" key="1">
    <source>
        <dbReference type="ARBA" id="ARBA00004141"/>
    </source>
</evidence>
<protein>
    <submittedName>
        <fullName evidence="10">Uncharacterized protein</fullName>
    </submittedName>
</protein>
<keyword evidence="3 9" id="KW-0812">Transmembrane</keyword>
<dbReference type="EMBL" id="HBUF01533170">
    <property type="protein sequence ID" value="CAG6752402.1"/>
    <property type="molecule type" value="Transcribed_RNA"/>
</dbReference>
<keyword evidence="8" id="KW-0807">Transducer</keyword>
<evidence type="ECO:0000256" key="3">
    <source>
        <dbReference type="ARBA" id="ARBA00022692"/>
    </source>
</evidence>
<feature type="transmembrane region" description="Helical" evidence="9">
    <location>
        <begin position="20"/>
        <end position="42"/>
    </location>
</feature>
<organism evidence="10">
    <name type="scientific">Cacopsylla melanoneura</name>
    <dbReference type="NCBI Taxonomy" id="428564"/>
    <lineage>
        <taxon>Eukaryota</taxon>
        <taxon>Metazoa</taxon>
        <taxon>Ecdysozoa</taxon>
        <taxon>Arthropoda</taxon>
        <taxon>Hexapoda</taxon>
        <taxon>Insecta</taxon>
        <taxon>Pterygota</taxon>
        <taxon>Neoptera</taxon>
        <taxon>Paraneoptera</taxon>
        <taxon>Hemiptera</taxon>
        <taxon>Sternorrhyncha</taxon>
        <taxon>Psylloidea</taxon>
        <taxon>Psyllidae</taxon>
        <taxon>Psyllinae</taxon>
        <taxon>Cacopsylla</taxon>
    </lineage>
</organism>
<evidence type="ECO:0000256" key="2">
    <source>
        <dbReference type="ARBA" id="ARBA00022606"/>
    </source>
</evidence>
<evidence type="ECO:0000256" key="6">
    <source>
        <dbReference type="ARBA" id="ARBA00023136"/>
    </source>
</evidence>
<keyword evidence="6 9" id="KW-0472">Membrane</keyword>
<keyword evidence="7" id="KW-0675">Receptor</keyword>
<comment type="subcellular location">
    <subcellularLocation>
        <location evidence="1">Membrane</location>
        <topology evidence="1">Multi-pass membrane protein</topology>
    </subcellularLocation>
</comment>
<evidence type="ECO:0000256" key="9">
    <source>
        <dbReference type="SAM" id="Phobius"/>
    </source>
</evidence>
<accession>A0A8D8QRT1</accession>
<dbReference type="EMBL" id="HBUF01094460">
    <property type="protein sequence ID" value="CAG6636502.1"/>
    <property type="molecule type" value="Transcribed_RNA"/>
</dbReference>
<keyword evidence="4" id="KW-0552">Olfaction</keyword>